<evidence type="ECO:0000313" key="9">
    <source>
        <dbReference type="EMBL" id="KAK7203683.1"/>
    </source>
</evidence>
<keyword evidence="6" id="KW-0255">Endonuclease</keyword>
<evidence type="ECO:0000256" key="1">
    <source>
        <dbReference type="ARBA" id="ARBA00000077"/>
    </source>
</evidence>
<reference evidence="9 10" key="1">
    <citation type="submission" date="2024-03" db="EMBL/GenBank/DDBJ databases">
        <title>Genome-scale model development and genomic sequencing of the oleaginous clade Lipomyces.</title>
        <authorList>
            <consortium name="Lawrence Berkeley National Laboratory"/>
            <person name="Czajka J.J."/>
            <person name="Han Y."/>
            <person name="Kim J."/>
            <person name="Mondo S.J."/>
            <person name="Hofstad B.A."/>
            <person name="Robles A."/>
            <person name="Haridas S."/>
            <person name="Riley R."/>
            <person name="LaButti K."/>
            <person name="Pangilinan J."/>
            <person name="Andreopoulos W."/>
            <person name="Lipzen A."/>
            <person name="Yan J."/>
            <person name="Wang M."/>
            <person name="Ng V."/>
            <person name="Grigoriev I.V."/>
            <person name="Spatafora J.W."/>
            <person name="Magnuson J.K."/>
            <person name="Baker S.E."/>
            <person name="Pomraning K.R."/>
        </authorList>
    </citation>
    <scope>NUCLEOTIDE SEQUENCE [LARGE SCALE GENOMIC DNA]</scope>
    <source>
        <strain evidence="9 10">Phaff 52-87</strain>
    </source>
</reference>
<organism evidence="9 10">
    <name type="scientific">Myxozyma melibiosi</name>
    <dbReference type="NCBI Taxonomy" id="54550"/>
    <lineage>
        <taxon>Eukaryota</taxon>
        <taxon>Fungi</taxon>
        <taxon>Dikarya</taxon>
        <taxon>Ascomycota</taxon>
        <taxon>Saccharomycotina</taxon>
        <taxon>Lipomycetes</taxon>
        <taxon>Lipomycetales</taxon>
        <taxon>Lipomycetaceae</taxon>
        <taxon>Myxozyma</taxon>
    </lineage>
</organism>
<dbReference type="EMBL" id="JBBJBU010000011">
    <property type="protein sequence ID" value="KAK7203683.1"/>
    <property type="molecule type" value="Genomic_DNA"/>
</dbReference>
<dbReference type="SUPFAM" id="SSF53098">
    <property type="entry name" value="Ribonuclease H-like"/>
    <property type="match status" value="1"/>
</dbReference>
<evidence type="ECO:0000256" key="2">
    <source>
        <dbReference type="ARBA" id="ARBA00005300"/>
    </source>
</evidence>
<accession>A0ABR1F3I9</accession>
<dbReference type="Pfam" id="PF00075">
    <property type="entry name" value="RNase_H"/>
    <property type="match status" value="1"/>
</dbReference>
<keyword evidence="7" id="KW-0378">Hydrolase</keyword>
<evidence type="ECO:0000256" key="3">
    <source>
        <dbReference type="ARBA" id="ARBA00012180"/>
    </source>
</evidence>
<dbReference type="RefSeq" id="XP_064766716.1">
    <property type="nucleotide sequence ID" value="XM_064911197.1"/>
</dbReference>
<gene>
    <name evidence="9" type="ORF">BZA70DRAFT_269098</name>
</gene>
<dbReference type="PROSITE" id="PS50879">
    <property type="entry name" value="RNASE_H_1"/>
    <property type="match status" value="1"/>
</dbReference>
<sequence length="240" mass="26875">MVYTSLNLIDSRISINASDPGHNPGIYLDRELAELQLDLYYRAEGHLYDRGETYFDDFESVGYLGAKNPADDEKCWVVFEGRAPGVYFRLADYEYQVNGYIGNLYTDEVDERSKLEDLYNDHVKSEESRRKNFIVVYADGCCLRNGRPGARAGVGVYYGPNDSRNSGKPLDGAVQTNQRAELAAVRQALVDNPSQPMTICTDSQYAINCVTVWGAKSGRRTGTLTQGGNRSKTRTWCAVF</sequence>
<proteinExistence type="inferred from homology"/>
<evidence type="ECO:0000256" key="5">
    <source>
        <dbReference type="ARBA" id="ARBA00022723"/>
    </source>
</evidence>
<comment type="catalytic activity">
    <reaction evidence="1">
        <text>Endonucleolytic cleavage to 5'-phosphomonoester.</text>
        <dbReference type="EC" id="3.1.26.4"/>
    </reaction>
</comment>
<evidence type="ECO:0000256" key="6">
    <source>
        <dbReference type="ARBA" id="ARBA00022759"/>
    </source>
</evidence>
<evidence type="ECO:0000259" key="8">
    <source>
        <dbReference type="PROSITE" id="PS50879"/>
    </source>
</evidence>
<dbReference type="PANTHER" id="PTHR10642:SF26">
    <property type="entry name" value="RIBONUCLEASE H1"/>
    <property type="match status" value="1"/>
</dbReference>
<dbReference type="InterPro" id="IPR002156">
    <property type="entry name" value="RNaseH_domain"/>
</dbReference>
<feature type="domain" description="RNase H type-1" evidence="8">
    <location>
        <begin position="130"/>
        <end position="240"/>
    </location>
</feature>
<evidence type="ECO:0000256" key="7">
    <source>
        <dbReference type="ARBA" id="ARBA00022801"/>
    </source>
</evidence>
<dbReference type="PANTHER" id="PTHR10642">
    <property type="entry name" value="RIBONUCLEASE H1"/>
    <property type="match status" value="1"/>
</dbReference>
<dbReference type="CDD" id="cd09280">
    <property type="entry name" value="RNase_HI_eukaryote_like"/>
    <property type="match status" value="1"/>
</dbReference>
<evidence type="ECO:0000256" key="4">
    <source>
        <dbReference type="ARBA" id="ARBA00022722"/>
    </source>
</evidence>
<dbReference type="EC" id="3.1.26.4" evidence="3"/>
<protein>
    <recommendedName>
        <fullName evidence="3">ribonuclease H</fullName>
        <ecNumber evidence="3">3.1.26.4</ecNumber>
    </recommendedName>
</protein>
<name>A0ABR1F3I9_9ASCO</name>
<dbReference type="InterPro" id="IPR012337">
    <property type="entry name" value="RNaseH-like_sf"/>
</dbReference>
<comment type="caution">
    <text evidence="9">The sequence shown here is derived from an EMBL/GenBank/DDBJ whole genome shotgun (WGS) entry which is preliminary data.</text>
</comment>
<dbReference type="InterPro" id="IPR050092">
    <property type="entry name" value="RNase_H"/>
</dbReference>
<dbReference type="Proteomes" id="UP001498771">
    <property type="component" value="Unassembled WGS sequence"/>
</dbReference>
<comment type="similarity">
    <text evidence="2">Belongs to the RNase H family.</text>
</comment>
<keyword evidence="4" id="KW-0540">Nuclease</keyword>
<dbReference type="Gene3D" id="3.30.420.10">
    <property type="entry name" value="Ribonuclease H-like superfamily/Ribonuclease H"/>
    <property type="match status" value="1"/>
</dbReference>
<keyword evidence="5" id="KW-0479">Metal-binding</keyword>
<keyword evidence="10" id="KW-1185">Reference proteome</keyword>
<evidence type="ECO:0000313" key="10">
    <source>
        <dbReference type="Proteomes" id="UP001498771"/>
    </source>
</evidence>
<dbReference type="InterPro" id="IPR036397">
    <property type="entry name" value="RNaseH_sf"/>
</dbReference>
<dbReference type="GeneID" id="90036709"/>